<dbReference type="Gene3D" id="3.40.309.10">
    <property type="entry name" value="Aldehyde Dehydrogenase, Chain A, domain 2"/>
    <property type="match status" value="1"/>
</dbReference>
<evidence type="ECO:0000256" key="2">
    <source>
        <dbReference type="ARBA" id="ARBA00023002"/>
    </source>
</evidence>
<keyword evidence="2 4" id="KW-0560">Oxidoreductase</keyword>
<dbReference type="InterPro" id="IPR016160">
    <property type="entry name" value="Ald_DH_CS_CYS"/>
</dbReference>
<evidence type="ECO:0000256" key="1">
    <source>
        <dbReference type="ARBA" id="ARBA00009986"/>
    </source>
</evidence>
<dbReference type="InterPro" id="IPR029510">
    <property type="entry name" value="Ald_DH_CS_GLU"/>
</dbReference>
<feature type="active site" evidence="5 6">
    <location>
        <position position="225"/>
    </location>
</feature>
<dbReference type="Gene3D" id="3.40.605.10">
    <property type="entry name" value="Aldehyde Dehydrogenase, Chain A, domain 1"/>
    <property type="match status" value="1"/>
</dbReference>
<evidence type="ECO:0000256" key="6">
    <source>
        <dbReference type="PROSITE-ProRule" id="PRU10007"/>
    </source>
</evidence>
<evidence type="ECO:0000259" key="8">
    <source>
        <dbReference type="Pfam" id="PF00171"/>
    </source>
</evidence>
<dbReference type="PROSITE" id="PS00687">
    <property type="entry name" value="ALDEHYDE_DEHYDR_GLU"/>
    <property type="match status" value="1"/>
</dbReference>
<name>A0A7W4PC21_GLULI</name>
<evidence type="ECO:0000313" key="10">
    <source>
        <dbReference type="Proteomes" id="UP000562982"/>
    </source>
</evidence>
<dbReference type="Proteomes" id="UP000562982">
    <property type="component" value="Unassembled WGS sequence"/>
</dbReference>
<dbReference type="OrthoDB" id="9812625at2"/>
<dbReference type="InterPro" id="IPR015590">
    <property type="entry name" value="Aldehyde_DH_dom"/>
</dbReference>
<dbReference type="RefSeq" id="WP_114729364.1">
    <property type="nucleotide sequence ID" value="NZ_BJMI01000026.1"/>
</dbReference>
<evidence type="ECO:0000256" key="3">
    <source>
        <dbReference type="ARBA" id="ARBA00023027"/>
    </source>
</evidence>
<dbReference type="Pfam" id="PF00171">
    <property type="entry name" value="Aldedh"/>
    <property type="match status" value="1"/>
</dbReference>
<evidence type="ECO:0000256" key="7">
    <source>
        <dbReference type="RuleBase" id="RU003345"/>
    </source>
</evidence>
<dbReference type="InterPro" id="IPR016161">
    <property type="entry name" value="Ald_DH/histidinol_DH"/>
</dbReference>
<dbReference type="PIRSF" id="PIRSF036492">
    <property type="entry name" value="ALDH"/>
    <property type="match status" value="1"/>
</dbReference>
<dbReference type="GO" id="GO:0004029">
    <property type="term" value="F:aldehyde dehydrogenase (NAD+) activity"/>
    <property type="evidence" value="ECO:0007669"/>
    <property type="project" value="TreeGrafter"/>
</dbReference>
<gene>
    <name evidence="9" type="ORF">HLH32_17710</name>
</gene>
<dbReference type="PANTHER" id="PTHR43570:SF20">
    <property type="entry name" value="ALDEHYDE DEHYDROGENASE ALDX-RELATED"/>
    <property type="match status" value="1"/>
</dbReference>
<dbReference type="AlphaFoldDB" id="A0A7W4PC21"/>
<accession>A0A7W4PC21</accession>
<dbReference type="SUPFAM" id="SSF53720">
    <property type="entry name" value="ALDH-like"/>
    <property type="match status" value="1"/>
</dbReference>
<dbReference type="GO" id="GO:0005737">
    <property type="term" value="C:cytoplasm"/>
    <property type="evidence" value="ECO:0007669"/>
    <property type="project" value="TreeGrafter"/>
</dbReference>
<protein>
    <recommendedName>
        <fullName evidence="4">Aldehyde dehydrogenase</fullName>
    </recommendedName>
</protein>
<organism evidence="9 10">
    <name type="scientific">Gluconacetobacter liquefaciens</name>
    <name type="common">Acetobacter liquefaciens</name>
    <dbReference type="NCBI Taxonomy" id="89584"/>
    <lineage>
        <taxon>Bacteria</taxon>
        <taxon>Pseudomonadati</taxon>
        <taxon>Pseudomonadota</taxon>
        <taxon>Alphaproteobacteria</taxon>
        <taxon>Acetobacterales</taxon>
        <taxon>Acetobacteraceae</taxon>
        <taxon>Gluconacetobacter</taxon>
    </lineage>
</organism>
<proteinExistence type="inferred from homology"/>
<dbReference type="GO" id="GO:0006081">
    <property type="term" value="P:aldehyde metabolic process"/>
    <property type="evidence" value="ECO:0007669"/>
    <property type="project" value="InterPro"/>
</dbReference>
<dbReference type="EMBL" id="JABEQI010000016">
    <property type="protein sequence ID" value="MBB2188175.1"/>
    <property type="molecule type" value="Genomic_DNA"/>
</dbReference>
<sequence length="486" mass="52924">MEAVMAVIASLEDRQAELSRILARQHHAFLRDGPPGVRQRREDLRRLKGEILRRRQDIARALNADFGQRSARETAIVELVPLVRAINYLSRHLPGWMKPERRRVSPYFLFGRAWVVRQPVGVVGIVAPWNYPVSLALVPLATAIAAGNRAMIKPSELTPATSAVIRTIVEAVFPADQAAVVTGDADVGALFAALPFDHLLFTGSTAVGRKVAVAAGHNLTPVTLELGGKSPAVIEPGFLPLRAAEQIVFGKLTNGGQTCIAPDYVLIHEDDRDAFVEACGRVVAKRYPCGFSGSADYTGVVNAHHYDRLAGLVRDAGERGARIVRLGREEPGRGQCGRAAGARVMAPVLLLDVTPQMAVMQEEIFGPVLPVLTYRTIDEAIAFINDRPRPLALYYFGTQSSLQDRVLERTISGDVTINGTLLHYAQDDLPFGGVGASGMGAYHGREGFMALTHPRGIYRQGRWNAATLLRPPFGRLTDILTGFLLR</sequence>
<comment type="similarity">
    <text evidence="1 4 7">Belongs to the aldehyde dehydrogenase family.</text>
</comment>
<evidence type="ECO:0000256" key="4">
    <source>
        <dbReference type="PIRNR" id="PIRNR036492"/>
    </source>
</evidence>
<comment type="caution">
    <text evidence="9">The sequence shown here is derived from an EMBL/GenBank/DDBJ whole genome shotgun (WGS) entry which is preliminary data.</text>
</comment>
<feature type="domain" description="Aldehyde dehydrogenase" evidence="8">
    <location>
        <begin position="37"/>
        <end position="454"/>
    </location>
</feature>
<dbReference type="InterPro" id="IPR016162">
    <property type="entry name" value="Ald_DH_N"/>
</dbReference>
<dbReference type="PROSITE" id="PS00070">
    <property type="entry name" value="ALDEHYDE_DEHYDR_CYS"/>
    <property type="match status" value="1"/>
</dbReference>
<keyword evidence="3" id="KW-0520">NAD</keyword>
<feature type="active site" evidence="5">
    <location>
        <position position="259"/>
    </location>
</feature>
<dbReference type="InterPro" id="IPR012394">
    <property type="entry name" value="Aldehyde_DH_NAD(P)"/>
</dbReference>
<evidence type="ECO:0000256" key="5">
    <source>
        <dbReference type="PIRSR" id="PIRSR036492-1"/>
    </source>
</evidence>
<dbReference type="InterPro" id="IPR016163">
    <property type="entry name" value="Ald_DH_C"/>
</dbReference>
<reference evidence="9 10" key="1">
    <citation type="submission" date="2020-04" db="EMBL/GenBank/DDBJ databases">
        <title>Description of novel Gluconacetobacter.</title>
        <authorList>
            <person name="Sombolestani A."/>
        </authorList>
    </citation>
    <scope>NUCLEOTIDE SEQUENCE [LARGE SCALE GENOMIC DNA]</scope>
    <source>
        <strain evidence="9 10">LMG 1382</strain>
    </source>
</reference>
<dbReference type="CDD" id="cd07133">
    <property type="entry name" value="ALDH_CALDH_CalB"/>
    <property type="match status" value="1"/>
</dbReference>
<evidence type="ECO:0000313" key="9">
    <source>
        <dbReference type="EMBL" id="MBB2188175.1"/>
    </source>
</evidence>
<dbReference type="PANTHER" id="PTHR43570">
    <property type="entry name" value="ALDEHYDE DEHYDROGENASE"/>
    <property type="match status" value="1"/>
</dbReference>